<protein>
    <recommendedName>
        <fullName evidence="4">GPI-anchored wall transfer protein 1</fullName>
    </recommendedName>
</protein>
<dbReference type="EMBL" id="LWDD02000116">
    <property type="protein sequence ID" value="KAE8263766.1"/>
    <property type="molecule type" value="Genomic_DNA"/>
</dbReference>
<feature type="compositionally biased region" description="Low complexity" evidence="9">
    <location>
        <begin position="329"/>
        <end position="340"/>
    </location>
</feature>
<evidence type="ECO:0000256" key="4">
    <source>
        <dbReference type="ARBA" id="ARBA00014495"/>
    </source>
</evidence>
<feature type="transmembrane region" description="Helical" evidence="10">
    <location>
        <begin position="640"/>
        <end position="665"/>
    </location>
</feature>
<feature type="region of interest" description="Disordered" evidence="9">
    <location>
        <begin position="240"/>
        <end position="371"/>
    </location>
</feature>
<dbReference type="GO" id="GO:0006506">
    <property type="term" value="P:GPI anchor biosynthetic process"/>
    <property type="evidence" value="ECO:0007669"/>
    <property type="project" value="UniProtKB-UniPathway"/>
</dbReference>
<feature type="region of interest" description="Disordered" evidence="9">
    <location>
        <begin position="481"/>
        <end position="505"/>
    </location>
</feature>
<dbReference type="PANTHER" id="PTHR20661">
    <property type="entry name" value="PHOSPHATIDYLINOSITOL-GLYCAN BIOSYNTHESIS CLASS W PROTEIN"/>
    <property type="match status" value="1"/>
</dbReference>
<feature type="transmembrane region" description="Helical" evidence="10">
    <location>
        <begin position="819"/>
        <end position="841"/>
    </location>
</feature>
<dbReference type="Pfam" id="PF06423">
    <property type="entry name" value="GWT1"/>
    <property type="match status" value="3"/>
</dbReference>
<feature type="compositionally biased region" description="Basic and acidic residues" evidence="9">
    <location>
        <begin position="716"/>
        <end position="726"/>
    </location>
</feature>
<feature type="transmembrane region" description="Helical" evidence="10">
    <location>
        <begin position="967"/>
        <end position="987"/>
    </location>
</feature>
<reference evidence="11" key="1">
    <citation type="submission" date="2016-04" db="EMBL/GenBank/DDBJ databases">
        <authorList>
            <person name="Nguyen H.D."/>
            <person name="Kesanakurti P."/>
            <person name="Cullis J."/>
            <person name="Levesque C.A."/>
            <person name="Hambleton S."/>
        </authorList>
    </citation>
    <scope>NUCLEOTIDE SEQUENCE</scope>
    <source>
        <strain evidence="11">DAOMC 238032</strain>
    </source>
</reference>
<dbReference type="GO" id="GO:0072659">
    <property type="term" value="P:protein localization to plasma membrane"/>
    <property type="evidence" value="ECO:0007669"/>
    <property type="project" value="TreeGrafter"/>
</dbReference>
<dbReference type="GO" id="GO:0016020">
    <property type="term" value="C:membrane"/>
    <property type="evidence" value="ECO:0007669"/>
    <property type="project" value="UniProtKB-SubCell"/>
</dbReference>
<feature type="compositionally biased region" description="Basic residues" evidence="9">
    <location>
        <begin position="275"/>
        <end position="284"/>
    </location>
</feature>
<reference evidence="11" key="2">
    <citation type="journal article" date="2019" name="IMA Fungus">
        <title>Genome sequencing and comparison of five Tilletia species to identify candidate genes for the detection of regulated species infecting wheat.</title>
        <authorList>
            <person name="Nguyen H.D.T."/>
            <person name="Sultana T."/>
            <person name="Kesanakurti P."/>
            <person name="Hambleton S."/>
        </authorList>
    </citation>
    <scope>NUCLEOTIDE SEQUENCE</scope>
    <source>
        <strain evidence="11">DAOMC 238032</strain>
    </source>
</reference>
<keyword evidence="7 10" id="KW-1133">Transmembrane helix</keyword>
<dbReference type="PANTHER" id="PTHR20661:SF0">
    <property type="entry name" value="PHOSPHATIDYLINOSITOL-GLYCAN BIOSYNTHESIS CLASS W PROTEIN"/>
    <property type="match status" value="1"/>
</dbReference>
<feature type="transmembrane region" description="Helical" evidence="10">
    <location>
        <begin position="549"/>
        <end position="572"/>
    </location>
</feature>
<comment type="subcellular location">
    <subcellularLocation>
        <location evidence="1">Membrane</location>
        <topology evidence="1">Multi-pass membrane protein</topology>
    </subcellularLocation>
</comment>
<evidence type="ECO:0000313" key="12">
    <source>
        <dbReference type="Proteomes" id="UP000077671"/>
    </source>
</evidence>
<feature type="compositionally biased region" description="Basic and acidic residues" evidence="9">
    <location>
        <begin position="158"/>
        <end position="177"/>
    </location>
</feature>
<sequence>MTYEAEVGRSEGLIKSIITFESTINRPHVPSCTTTAAATTTTPSTVTTTAAPMSSDSYRDAKEAFVSDLTGSSATTINAVSLTAATTYALWAVLRVSTPTPPQTPQHALIIEIITLILPLALATTALAHHPLTLNLIITAIAAAVYFTRPSNTHSKKLHSDDDDHHAQPYVDEDKLRGVSSTASVGGEEGRRSVSLRRRPGLSSQPQQQSTAVTSAFQLARQGAVPSTVTQHALAAFHTMQQQNQQNEQQEDSGTFTPIPPTPPPEPSLPPPQQRRTRRKHTRHWSQAYLHSDNSDDEDQDQIQSAQPSPSRLALNDDSHPNTADEQIAPNARPPAAGRALTPQESEPFRVSVESTTDVQPPTPYLSPDDLRLRLRRQQQQEEQDGKRERVVVFLDPTERAVRKLLPVKPFLTVYRAHMMLMTIICILAVDFPVFPRAFAKCETWGTSLMDMGVGSFVFSLGLVSAGPPLRRTILRAINLRQRQPHSHSHSPSSPSSSDHHHQHQQPRLLHQLIQDMRRSLPILLLGLVRVLLVKSTEYPEHTSEYGMHWNFFITLGLLPFVGTLVQAGLFGGGGGGGGGAGRGRGRAKNGRVIGVALILGAGFQLVLWSTPLQEWAISNDLDRKEAGLLAANKEGLVSFAGYVVIYLLGLDLGAYVLPADPYLAHRLRSKRKLRSRSERLDDVAAGQEQQQEQQQQQHRRDGSAVSFASAGATAGERERERESGRGAKHRTHGSTTSISSGSGVGGTGTSPLHVHVLRHRPNGSLSRLSTSSDGGLSAILFAPEEEEEGNGDDGVGNGAVGVGRPIARTAPRSHSDKLAMVLFSFASVWWGLYFLLWLLGAKPSRRIANVMYVVWVSAYNTSFLLGYLLVHMLFLEPLERAAFERGDGADAEKGGEEERMRLHGHGHGHGQGLGGSREDRAGQLKAGTTPVLLETLNRHSLPVFLVANVLTGLINLSIKTMYTPDILALLVLALYLAACFGTALALDRYRIRLRF</sequence>
<feature type="compositionally biased region" description="Low complexity" evidence="9">
    <location>
        <begin position="688"/>
        <end position="697"/>
    </location>
</feature>
<feature type="region of interest" description="Disordered" evidence="9">
    <location>
        <begin position="153"/>
        <end position="214"/>
    </location>
</feature>
<feature type="region of interest" description="Disordered" evidence="9">
    <location>
        <begin position="679"/>
        <end position="755"/>
    </location>
</feature>
<feature type="transmembrane region" description="Helical" evidence="10">
    <location>
        <begin position="419"/>
        <end position="439"/>
    </location>
</feature>
<evidence type="ECO:0000256" key="5">
    <source>
        <dbReference type="ARBA" id="ARBA00022502"/>
    </source>
</evidence>
<evidence type="ECO:0000256" key="7">
    <source>
        <dbReference type="ARBA" id="ARBA00022989"/>
    </source>
</evidence>
<name>A0A177V3C9_9BASI</name>
<evidence type="ECO:0000313" key="11">
    <source>
        <dbReference type="EMBL" id="KAE8263766.1"/>
    </source>
</evidence>
<evidence type="ECO:0000256" key="9">
    <source>
        <dbReference type="SAM" id="MobiDB-lite"/>
    </source>
</evidence>
<feature type="transmembrane region" description="Helical" evidence="10">
    <location>
        <begin position="853"/>
        <end position="876"/>
    </location>
</feature>
<feature type="compositionally biased region" description="Pro residues" evidence="9">
    <location>
        <begin position="258"/>
        <end position="273"/>
    </location>
</feature>
<feature type="compositionally biased region" description="Polar residues" evidence="9">
    <location>
        <begin position="202"/>
        <end position="214"/>
    </location>
</feature>
<dbReference type="GO" id="GO:0005783">
    <property type="term" value="C:endoplasmic reticulum"/>
    <property type="evidence" value="ECO:0007669"/>
    <property type="project" value="TreeGrafter"/>
</dbReference>
<evidence type="ECO:0000256" key="8">
    <source>
        <dbReference type="ARBA" id="ARBA00023136"/>
    </source>
</evidence>
<evidence type="ECO:0000256" key="3">
    <source>
        <dbReference type="ARBA" id="ARBA00007559"/>
    </source>
</evidence>
<keyword evidence="6 10" id="KW-0812">Transmembrane</keyword>
<accession>A0A177V3C9</accession>
<evidence type="ECO:0000256" key="6">
    <source>
        <dbReference type="ARBA" id="ARBA00022692"/>
    </source>
</evidence>
<evidence type="ECO:0000256" key="1">
    <source>
        <dbReference type="ARBA" id="ARBA00004141"/>
    </source>
</evidence>
<dbReference type="GO" id="GO:0032216">
    <property type="term" value="F:glucosaminyl-phosphatidylinositol O-acyltransferase activity"/>
    <property type="evidence" value="ECO:0007669"/>
    <property type="project" value="TreeGrafter"/>
</dbReference>
<proteinExistence type="inferred from homology"/>
<feature type="transmembrane region" description="Helical" evidence="10">
    <location>
        <begin position="593"/>
        <end position="611"/>
    </location>
</feature>
<keyword evidence="8 10" id="KW-0472">Membrane</keyword>
<evidence type="ECO:0000256" key="10">
    <source>
        <dbReference type="SAM" id="Phobius"/>
    </source>
</evidence>
<evidence type="ECO:0000256" key="2">
    <source>
        <dbReference type="ARBA" id="ARBA00004687"/>
    </source>
</evidence>
<dbReference type="AlphaFoldDB" id="A0A177V3C9"/>
<organism evidence="11 12">
    <name type="scientific">Tilletia caries</name>
    <name type="common">wheat bunt fungus</name>
    <dbReference type="NCBI Taxonomy" id="13290"/>
    <lineage>
        <taxon>Eukaryota</taxon>
        <taxon>Fungi</taxon>
        <taxon>Dikarya</taxon>
        <taxon>Basidiomycota</taxon>
        <taxon>Ustilaginomycotina</taxon>
        <taxon>Exobasidiomycetes</taxon>
        <taxon>Tilletiales</taxon>
        <taxon>Tilletiaceae</taxon>
        <taxon>Tilletia</taxon>
    </lineage>
</organism>
<dbReference type="UniPathway" id="UPA00196"/>
<comment type="pathway">
    <text evidence="2">Glycolipid biosynthesis; glycosylphosphatidylinositol-anchor biosynthesis.</text>
</comment>
<dbReference type="Proteomes" id="UP000077671">
    <property type="component" value="Unassembled WGS sequence"/>
</dbReference>
<feature type="transmembrane region" description="Helical" evidence="10">
    <location>
        <begin position="132"/>
        <end position="148"/>
    </location>
</feature>
<dbReference type="InterPro" id="IPR009447">
    <property type="entry name" value="PIGW/GWT1"/>
</dbReference>
<comment type="similarity">
    <text evidence="3">Belongs to the PIGW family.</text>
</comment>
<gene>
    <name evidence="11" type="ORF">A4X03_0g1441</name>
</gene>
<keyword evidence="5" id="KW-0337">GPI-anchor biosynthesis</keyword>
<feature type="transmembrane region" description="Helical" evidence="10">
    <location>
        <begin position="445"/>
        <end position="466"/>
    </location>
</feature>
<comment type="caution">
    <text evidence="11">The sequence shown here is derived from an EMBL/GenBank/DDBJ whole genome shotgun (WGS) entry which is preliminary data.</text>
</comment>